<evidence type="ECO:0008006" key="5">
    <source>
        <dbReference type="Google" id="ProtNLM"/>
    </source>
</evidence>
<feature type="compositionally biased region" description="Low complexity" evidence="1">
    <location>
        <begin position="48"/>
        <end position="63"/>
    </location>
</feature>
<accession>A0A7X5VG36</accession>
<keyword evidence="4" id="KW-1185">Reference proteome</keyword>
<feature type="compositionally biased region" description="Low complexity" evidence="1">
    <location>
        <begin position="89"/>
        <end position="115"/>
    </location>
</feature>
<feature type="transmembrane region" description="Helical" evidence="2">
    <location>
        <begin position="170"/>
        <end position="192"/>
    </location>
</feature>
<dbReference type="Proteomes" id="UP000555407">
    <property type="component" value="Unassembled WGS sequence"/>
</dbReference>
<reference evidence="3 4" key="1">
    <citation type="submission" date="2020-03" db="EMBL/GenBank/DDBJ databases">
        <title>Sequencing the genomes of 1000 actinobacteria strains.</title>
        <authorList>
            <person name="Klenk H.-P."/>
        </authorList>
    </citation>
    <scope>NUCLEOTIDE SEQUENCE [LARGE SCALE GENOMIC DNA]</scope>
    <source>
        <strain evidence="3 4">DSM 45490</strain>
    </source>
</reference>
<protein>
    <recommendedName>
        <fullName evidence="5">DUF3352 domain-containing protein</fullName>
    </recommendedName>
</protein>
<organism evidence="3 4">
    <name type="scientific">Kribbella shirazensis</name>
    <dbReference type="NCBI Taxonomy" id="1105143"/>
    <lineage>
        <taxon>Bacteria</taxon>
        <taxon>Bacillati</taxon>
        <taxon>Actinomycetota</taxon>
        <taxon>Actinomycetes</taxon>
        <taxon>Propionibacteriales</taxon>
        <taxon>Kribbellaceae</taxon>
        <taxon>Kribbella</taxon>
    </lineage>
</organism>
<feature type="compositionally biased region" description="Low complexity" evidence="1">
    <location>
        <begin position="16"/>
        <end position="32"/>
    </location>
</feature>
<dbReference type="InterPro" id="IPR021787">
    <property type="entry name" value="DUF3352"/>
</dbReference>
<feature type="region of interest" description="Disordered" evidence="1">
    <location>
        <begin position="1"/>
        <end position="165"/>
    </location>
</feature>
<feature type="compositionally biased region" description="Gly residues" evidence="1">
    <location>
        <begin position="64"/>
        <end position="88"/>
    </location>
</feature>
<keyword evidence="2" id="KW-0812">Transmembrane</keyword>
<keyword evidence="2" id="KW-0472">Membrane</keyword>
<evidence type="ECO:0000313" key="4">
    <source>
        <dbReference type="Proteomes" id="UP000555407"/>
    </source>
</evidence>
<evidence type="ECO:0000313" key="3">
    <source>
        <dbReference type="EMBL" id="NIK60434.1"/>
    </source>
</evidence>
<dbReference type="RefSeq" id="WP_167213664.1">
    <property type="nucleotide sequence ID" value="NZ_JAASRO010000001.1"/>
</dbReference>
<feature type="compositionally biased region" description="Gly residues" evidence="1">
    <location>
        <begin position="116"/>
        <end position="129"/>
    </location>
</feature>
<dbReference type="EMBL" id="JAASRO010000001">
    <property type="protein sequence ID" value="NIK60434.1"/>
    <property type="molecule type" value="Genomic_DNA"/>
</dbReference>
<gene>
    <name evidence="3" type="ORF">BJY22_006151</name>
</gene>
<evidence type="ECO:0000256" key="1">
    <source>
        <dbReference type="SAM" id="MobiDB-lite"/>
    </source>
</evidence>
<keyword evidence="2" id="KW-1133">Transmembrane helix</keyword>
<evidence type="ECO:0000256" key="2">
    <source>
        <dbReference type="SAM" id="Phobius"/>
    </source>
</evidence>
<name>A0A7X5VG36_9ACTN</name>
<comment type="caution">
    <text evidence="3">The sequence shown here is derived from an EMBL/GenBank/DDBJ whole genome shotgun (WGS) entry which is preliminary data.</text>
</comment>
<dbReference type="Pfam" id="PF11832">
    <property type="entry name" value="DUF3352"/>
    <property type="match status" value="1"/>
</dbReference>
<sequence length="640" mass="66698">MSDQNQPPRYPGAGGPQPQYGPPQGQNQWPQQGGPGQQPGPQGPPQQRPQQGQPYGGPQQPGPQQGGHQQGGPRQGQQYGGPQQGGPQYGQQPGVPQGNGPQHGAPQHGAPQGALYGPGGAQYGQGGPQYGQPGQTSYEQLHVGGQPPQGPGFGGPQQWQPEPKKRRGKLIPIIAALAMVLVVAGGGVFAYGKLGGGGKQPSDVLPGTAVGYARVDLNPSAGQKVNAVRFLMKFPSVKENLGLTGEQDDLRQKLFEQIKKSAGDDLADVDFEKDVKPWLGDRAGFAALPPAEGKDEPIPVVAVQVKDEDAANKGMDKLLANEDEKPGRAFSDGYMILAENQATVDSAVATAKDNPLTKNAKFSADMDKLGEQGFVSGWADAKALASMSGKVDSGQLAGLGDATAAVALRFEPSHVELKGIAHGDKSVKVNSADAAELVTKLPNSTAGAIAISGGESLIDTAWQQVQKAGGENLQPMLEQLAQETGLKLPDDLKTLAGKNIAAAIDKDTANGPKVAIRMQTDPAKAEEVVGKLTTLLRERSSGNIPIKTVKNNDSLVAATSEEYAQQVLQGGNLGDTENFKQALPDTKGAVMIGYVDFEAAGSLSERFSEDKDLSALRSAGVVARSTGDGEAEYTLRVVTK</sequence>
<dbReference type="AlphaFoldDB" id="A0A7X5VG36"/>
<proteinExistence type="predicted"/>